<dbReference type="Proteomes" id="UP000250321">
    <property type="component" value="Unassembled WGS sequence"/>
</dbReference>
<sequence>MHDVIRDMALWLACDLGTEGENILVDTGAYQAPNVAKWKNAKKGFIDGGSYLKRIVDDFFDIMPTLRVLDLSENILITQLPTGVANLVSLQHLNLSKTGHKMVVGGVRSMCTPKVFELRAYI</sequence>
<dbReference type="Pfam" id="PF13855">
    <property type="entry name" value="LRR_8"/>
    <property type="match status" value="1"/>
</dbReference>
<accession>A0A314XZJ7</accession>
<dbReference type="Gene3D" id="3.80.10.10">
    <property type="entry name" value="Ribonuclease Inhibitor"/>
    <property type="match status" value="1"/>
</dbReference>
<reference evidence="1 2" key="1">
    <citation type="submission" date="2018-02" db="EMBL/GenBank/DDBJ databases">
        <title>Draft genome of wild Prunus yedoensis var. nudiflora.</title>
        <authorList>
            <person name="Baek S."/>
            <person name="Kim J.-H."/>
            <person name="Choi K."/>
            <person name="Kim G.-B."/>
            <person name="Cho A."/>
            <person name="Jang H."/>
            <person name="Shin C.-H."/>
            <person name="Yu H.-J."/>
            <person name="Mun J.-H."/>
        </authorList>
    </citation>
    <scope>NUCLEOTIDE SEQUENCE [LARGE SCALE GENOMIC DNA]</scope>
    <source>
        <strain evidence="2">cv. Jeju island</strain>
        <tissue evidence="1">Leaf</tissue>
    </source>
</reference>
<organism evidence="1 2">
    <name type="scientific">Prunus yedoensis var. nudiflora</name>
    <dbReference type="NCBI Taxonomy" id="2094558"/>
    <lineage>
        <taxon>Eukaryota</taxon>
        <taxon>Viridiplantae</taxon>
        <taxon>Streptophyta</taxon>
        <taxon>Embryophyta</taxon>
        <taxon>Tracheophyta</taxon>
        <taxon>Spermatophyta</taxon>
        <taxon>Magnoliopsida</taxon>
        <taxon>eudicotyledons</taxon>
        <taxon>Gunneridae</taxon>
        <taxon>Pentapetalae</taxon>
        <taxon>rosids</taxon>
        <taxon>fabids</taxon>
        <taxon>Rosales</taxon>
        <taxon>Rosaceae</taxon>
        <taxon>Amygdaloideae</taxon>
        <taxon>Amygdaleae</taxon>
        <taxon>Prunus</taxon>
    </lineage>
</organism>
<evidence type="ECO:0000313" key="2">
    <source>
        <dbReference type="Proteomes" id="UP000250321"/>
    </source>
</evidence>
<dbReference type="SUPFAM" id="SSF52058">
    <property type="entry name" value="L domain-like"/>
    <property type="match status" value="1"/>
</dbReference>
<protein>
    <submittedName>
        <fullName evidence="1">Putative disease resistance protein</fullName>
    </submittedName>
</protein>
<keyword evidence="2" id="KW-1185">Reference proteome</keyword>
<dbReference type="OrthoDB" id="1750074at2759"/>
<dbReference type="AlphaFoldDB" id="A0A314XZJ7"/>
<evidence type="ECO:0000313" key="1">
    <source>
        <dbReference type="EMBL" id="PQP99432.1"/>
    </source>
</evidence>
<dbReference type="InterPro" id="IPR032675">
    <property type="entry name" value="LRR_dom_sf"/>
</dbReference>
<dbReference type="EMBL" id="PJQY01001812">
    <property type="protein sequence ID" value="PQP99432.1"/>
    <property type="molecule type" value="Genomic_DNA"/>
</dbReference>
<gene>
    <name evidence="1" type="ORF">Pyn_00708</name>
</gene>
<name>A0A314XZJ7_PRUYE</name>
<proteinExistence type="predicted"/>
<comment type="caution">
    <text evidence="1">The sequence shown here is derived from an EMBL/GenBank/DDBJ whole genome shotgun (WGS) entry which is preliminary data.</text>
</comment>
<dbReference type="InterPro" id="IPR001611">
    <property type="entry name" value="Leu-rich_rpt"/>
</dbReference>
<dbReference type="STRING" id="2094558.A0A314XZJ7"/>